<gene>
    <name evidence="1" type="ORF">H3146_03985</name>
</gene>
<dbReference type="EMBL" id="JABJWZ010000019">
    <property type="protein sequence ID" value="MBB1252535.1"/>
    <property type="molecule type" value="Genomic_DNA"/>
</dbReference>
<proteinExistence type="predicted"/>
<dbReference type="RefSeq" id="WP_181353476.1">
    <property type="nucleotide sequence ID" value="NZ_JABJWZ010000019.1"/>
</dbReference>
<dbReference type="AlphaFoldDB" id="A0A7W3ZLJ5"/>
<name>A0A7W3ZLJ5_9ACTN</name>
<sequence>MSDHADASSLPEPAPADTARLDQLAAHWRELPEVLQQDVTQAAEQLRDAPSEDAAARLFTALRAAGLDAGSPDASER</sequence>
<accession>A0A7W3ZLJ5</accession>
<reference evidence="2" key="1">
    <citation type="submission" date="2020-05" db="EMBL/GenBank/DDBJ databases">
        <title>Classification of alakaliphilic streptomycetes isolated from an alkaline soil next to Lonar Crater, India and a proposal for the recognition of Streptomyces alkaliterrae sp. nov.</title>
        <authorList>
            <person name="Golinska P."/>
        </authorList>
    </citation>
    <scope>NUCLEOTIDE SEQUENCE [LARGE SCALE GENOMIC DNA]</scope>
    <source>
        <strain evidence="2">OF3</strain>
    </source>
</reference>
<evidence type="ECO:0000313" key="1">
    <source>
        <dbReference type="EMBL" id="MBB1252535.1"/>
    </source>
</evidence>
<protein>
    <submittedName>
        <fullName evidence="1">Uncharacterized protein</fullName>
    </submittedName>
</protein>
<organism evidence="1 2">
    <name type="scientific">Streptomyces alkaliterrae</name>
    <dbReference type="NCBI Taxonomy" id="2213162"/>
    <lineage>
        <taxon>Bacteria</taxon>
        <taxon>Bacillati</taxon>
        <taxon>Actinomycetota</taxon>
        <taxon>Actinomycetes</taxon>
        <taxon>Kitasatosporales</taxon>
        <taxon>Streptomycetaceae</taxon>
        <taxon>Streptomyces</taxon>
    </lineage>
</organism>
<comment type="caution">
    <text evidence="1">The sequence shown here is derived from an EMBL/GenBank/DDBJ whole genome shotgun (WGS) entry which is preliminary data.</text>
</comment>
<evidence type="ECO:0000313" key="2">
    <source>
        <dbReference type="Proteomes" id="UP000525686"/>
    </source>
</evidence>
<dbReference type="Proteomes" id="UP000525686">
    <property type="component" value="Unassembled WGS sequence"/>
</dbReference>